<dbReference type="Gene3D" id="1.10.3720.10">
    <property type="entry name" value="MetI-like"/>
    <property type="match status" value="1"/>
</dbReference>
<dbReference type="CDD" id="cd06261">
    <property type="entry name" value="TM_PBP2"/>
    <property type="match status" value="1"/>
</dbReference>
<evidence type="ECO:0000256" key="2">
    <source>
        <dbReference type="ARBA" id="ARBA00010072"/>
    </source>
</evidence>
<evidence type="ECO:0000256" key="3">
    <source>
        <dbReference type="ARBA" id="ARBA00022448"/>
    </source>
</evidence>
<feature type="domain" description="ABC transmembrane type-1" evidence="10">
    <location>
        <begin position="17"/>
        <end position="216"/>
    </location>
</feature>
<feature type="transmembrane region" description="Helical" evidence="9">
    <location>
        <begin position="53"/>
        <end position="75"/>
    </location>
</feature>
<dbReference type="RefSeq" id="WP_142896848.1">
    <property type="nucleotide sequence ID" value="NZ_ML660055.1"/>
</dbReference>
<feature type="transmembrane region" description="Helical" evidence="9">
    <location>
        <begin position="197"/>
        <end position="215"/>
    </location>
</feature>
<accession>A0A545TR18</accession>
<sequence length="232" mass="26378">MDFSIITENISEYINGLWLTVQLVSLSLVIGLVLSVPFAVMRSTNRIFISGPVWLFTYCFRGTPLLVQMFLFYYGLGQLEFVKELSQSWTFMQDAYWYALLAFTLNTAAYTTEIIRGAIVATPYGEIEAARACGMSRSLVLRRVVLPSAFRRALPAYSNEVIFMLHGSALASLITLVDITGAARIINSRYYSPYEAFLTAAAFYMALTFLIVWGFRQLEKRWHAHLKPRETN</sequence>
<name>A0A545TR18_9PROT</name>
<keyword evidence="6 9" id="KW-0812">Transmembrane</keyword>
<dbReference type="InterPro" id="IPR000515">
    <property type="entry name" value="MetI-like"/>
</dbReference>
<comment type="similarity">
    <text evidence="2">Belongs to the binding-protein-dependent transport system permease family. HisMQ subfamily.</text>
</comment>
<dbReference type="InterPro" id="IPR035906">
    <property type="entry name" value="MetI-like_sf"/>
</dbReference>
<dbReference type="NCBIfam" id="TIGR01726">
    <property type="entry name" value="HEQRo_perm_3TM"/>
    <property type="match status" value="1"/>
</dbReference>
<keyword evidence="4" id="KW-1003">Cell membrane</keyword>
<feature type="transmembrane region" description="Helical" evidence="9">
    <location>
        <begin position="95"/>
        <end position="112"/>
    </location>
</feature>
<evidence type="ECO:0000256" key="9">
    <source>
        <dbReference type="RuleBase" id="RU363032"/>
    </source>
</evidence>
<evidence type="ECO:0000256" key="8">
    <source>
        <dbReference type="ARBA" id="ARBA00023136"/>
    </source>
</evidence>
<keyword evidence="3 9" id="KW-0813">Transport</keyword>
<dbReference type="InterPro" id="IPR043429">
    <property type="entry name" value="ArtM/GltK/GlnP/TcyL/YhdX-like"/>
</dbReference>
<gene>
    <name evidence="11" type="ORF">FKG95_13200</name>
</gene>
<dbReference type="OrthoDB" id="9814550at2"/>
<keyword evidence="8 9" id="KW-0472">Membrane</keyword>
<evidence type="ECO:0000256" key="7">
    <source>
        <dbReference type="ARBA" id="ARBA00022989"/>
    </source>
</evidence>
<keyword evidence="7 9" id="KW-1133">Transmembrane helix</keyword>
<dbReference type="PROSITE" id="PS50928">
    <property type="entry name" value="ABC_TM1"/>
    <property type="match status" value="1"/>
</dbReference>
<dbReference type="GO" id="GO:0006865">
    <property type="term" value="P:amino acid transport"/>
    <property type="evidence" value="ECO:0007669"/>
    <property type="project" value="TreeGrafter"/>
</dbReference>
<organism evidence="11 12">
    <name type="scientific">Denitrobaculum tricleocarpae</name>
    <dbReference type="NCBI Taxonomy" id="2591009"/>
    <lineage>
        <taxon>Bacteria</taxon>
        <taxon>Pseudomonadati</taxon>
        <taxon>Pseudomonadota</taxon>
        <taxon>Alphaproteobacteria</taxon>
        <taxon>Rhodospirillales</taxon>
        <taxon>Rhodospirillaceae</taxon>
        <taxon>Denitrobaculum</taxon>
    </lineage>
</organism>
<evidence type="ECO:0000256" key="6">
    <source>
        <dbReference type="ARBA" id="ARBA00022692"/>
    </source>
</evidence>
<evidence type="ECO:0000256" key="5">
    <source>
        <dbReference type="ARBA" id="ARBA00022519"/>
    </source>
</evidence>
<proteinExistence type="inferred from homology"/>
<dbReference type="GO" id="GO:0022857">
    <property type="term" value="F:transmembrane transporter activity"/>
    <property type="evidence" value="ECO:0007669"/>
    <property type="project" value="InterPro"/>
</dbReference>
<dbReference type="EMBL" id="VHSH01000004">
    <property type="protein sequence ID" value="TQV79668.1"/>
    <property type="molecule type" value="Genomic_DNA"/>
</dbReference>
<evidence type="ECO:0000313" key="12">
    <source>
        <dbReference type="Proteomes" id="UP000315252"/>
    </source>
</evidence>
<keyword evidence="12" id="KW-1185">Reference proteome</keyword>
<dbReference type="PANTHER" id="PTHR30614:SF10">
    <property type="entry name" value="ARGININE ABC TRANSPORTER PERMEASE PROTEIN ARTM"/>
    <property type="match status" value="1"/>
</dbReference>
<reference evidence="11 12" key="1">
    <citation type="submission" date="2019-06" db="EMBL/GenBank/DDBJ databases">
        <title>Whole genome sequence for Rhodospirillaceae sp. R148.</title>
        <authorList>
            <person name="Wang G."/>
        </authorList>
    </citation>
    <scope>NUCLEOTIDE SEQUENCE [LARGE SCALE GENOMIC DNA]</scope>
    <source>
        <strain evidence="11 12">R148</strain>
    </source>
</reference>
<dbReference type="Proteomes" id="UP000315252">
    <property type="component" value="Unassembled WGS sequence"/>
</dbReference>
<dbReference type="InterPro" id="IPR010065">
    <property type="entry name" value="AA_ABC_transptr_permease_3TM"/>
</dbReference>
<feature type="transmembrane region" description="Helical" evidence="9">
    <location>
        <begin position="161"/>
        <end position="185"/>
    </location>
</feature>
<dbReference type="Pfam" id="PF00528">
    <property type="entry name" value="BPD_transp_1"/>
    <property type="match status" value="1"/>
</dbReference>
<evidence type="ECO:0000256" key="1">
    <source>
        <dbReference type="ARBA" id="ARBA00004429"/>
    </source>
</evidence>
<feature type="transmembrane region" description="Helical" evidence="9">
    <location>
        <begin position="17"/>
        <end position="41"/>
    </location>
</feature>
<dbReference type="AlphaFoldDB" id="A0A545TR18"/>
<dbReference type="PANTHER" id="PTHR30614">
    <property type="entry name" value="MEMBRANE COMPONENT OF AMINO ACID ABC TRANSPORTER"/>
    <property type="match status" value="1"/>
</dbReference>
<evidence type="ECO:0000256" key="4">
    <source>
        <dbReference type="ARBA" id="ARBA00022475"/>
    </source>
</evidence>
<evidence type="ECO:0000313" key="11">
    <source>
        <dbReference type="EMBL" id="TQV79668.1"/>
    </source>
</evidence>
<protein>
    <submittedName>
        <fullName evidence="11">ABC transporter permease</fullName>
    </submittedName>
</protein>
<keyword evidence="5" id="KW-0997">Cell inner membrane</keyword>
<dbReference type="GO" id="GO:0043190">
    <property type="term" value="C:ATP-binding cassette (ABC) transporter complex"/>
    <property type="evidence" value="ECO:0007669"/>
    <property type="project" value="InterPro"/>
</dbReference>
<comment type="subcellular location">
    <subcellularLocation>
        <location evidence="1">Cell inner membrane</location>
        <topology evidence="1">Multi-pass membrane protein</topology>
    </subcellularLocation>
    <subcellularLocation>
        <location evidence="9">Cell membrane</location>
        <topology evidence="9">Multi-pass membrane protein</topology>
    </subcellularLocation>
</comment>
<evidence type="ECO:0000259" key="10">
    <source>
        <dbReference type="PROSITE" id="PS50928"/>
    </source>
</evidence>
<comment type="caution">
    <text evidence="11">The sequence shown here is derived from an EMBL/GenBank/DDBJ whole genome shotgun (WGS) entry which is preliminary data.</text>
</comment>
<dbReference type="SUPFAM" id="SSF161098">
    <property type="entry name" value="MetI-like"/>
    <property type="match status" value="1"/>
</dbReference>